<organism evidence="1 2">
    <name type="scientific">Petrolisthes cinctipes</name>
    <name type="common">Flat porcelain crab</name>
    <dbReference type="NCBI Taxonomy" id="88211"/>
    <lineage>
        <taxon>Eukaryota</taxon>
        <taxon>Metazoa</taxon>
        <taxon>Ecdysozoa</taxon>
        <taxon>Arthropoda</taxon>
        <taxon>Crustacea</taxon>
        <taxon>Multicrustacea</taxon>
        <taxon>Malacostraca</taxon>
        <taxon>Eumalacostraca</taxon>
        <taxon>Eucarida</taxon>
        <taxon>Decapoda</taxon>
        <taxon>Pleocyemata</taxon>
        <taxon>Anomura</taxon>
        <taxon>Galatheoidea</taxon>
        <taxon>Porcellanidae</taxon>
        <taxon>Petrolisthes</taxon>
    </lineage>
</organism>
<sequence length="97" mass="10370">MSYVGVTQAGQSVSCHWFSCYWGAPMLSRVQSLSDTSSELASTLRLWTGKAHPLVLAECLVAVCMALDPVLILSSSSQLSFLSLGGLAMAFTIWPPC</sequence>
<reference evidence="1" key="1">
    <citation type="submission" date="2023-10" db="EMBL/GenBank/DDBJ databases">
        <title>Genome assemblies of two species of porcelain crab, Petrolisthes cinctipes and Petrolisthes manimaculis (Anomura: Porcellanidae).</title>
        <authorList>
            <person name="Angst P."/>
        </authorList>
    </citation>
    <scope>NUCLEOTIDE SEQUENCE</scope>
    <source>
        <strain evidence="1">PB745_01</strain>
        <tissue evidence="1">Gill</tissue>
    </source>
</reference>
<gene>
    <name evidence="1" type="ORF">Pcinc_004859</name>
</gene>
<comment type="caution">
    <text evidence="1">The sequence shown here is derived from an EMBL/GenBank/DDBJ whole genome shotgun (WGS) entry which is preliminary data.</text>
</comment>
<name>A0AAE1GG23_PETCI</name>
<dbReference type="Proteomes" id="UP001286313">
    <property type="component" value="Unassembled WGS sequence"/>
</dbReference>
<evidence type="ECO:0000313" key="2">
    <source>
        <dbReference type="Proteomes" id="UP001286313"/>
    </source>
</evidence>
<keyword evidence="2" id="KW-1185">Reference proteome</keyword>
<accession>A0AAE1GG23</accession>
<evidence type="ECO:0000313" key="1">
    <source>
        <dbReference type="EMBL" id="KAK3891245.1"/>
    </source>
</evidence>
<protein>
    <submittedName>
        <fullName evidence="1">Uncharacterized protein</fullName>
    </submittedName>
</protein>
<dbReference type="AlphaFoldDB" id="A0AAE1GG23"/>
<proteinExistence type="predicted"/>
<dbReference type="EMBL" id="JAWQEG010000359">
    <property type="protein sequence ID" value="KAK3891245.1"/>
    <property type="molecule type" value="Genomic_DNA"/>
</dbReference>